<evidence type="ECO:0000313" key="1">
    <source>
        <dbReference type="EMBL" id="CAM9703582.1"/>
    </source>
</evidence>
<organism evidence="1 2">
    <name type="scientific">Rangifer tarandus platyrhynchus</name>
    <name type="common">Svalbard reindeer</name>
    <dbReference type="NCBI Taxonomy" id="3082113"/>
    <lineage>
        <taxon>Eukaryota</taxon>
        <taxon>Metazoa</taxon>
        <taxon>Chordata</taxon>
        <taxon>Craniata</taxon>
        <taxon>Vertebrata</taxon>
        <taxon>Euteleostomi</taxon>
        <taxon>Mammalia</taxon>
        <taxon>Eutheria</taxon>
        <taxon>Laurasiatheria</taxon>
        <taxon>Artiodactyla</taxon>
        <taxon>Ruminantia</taxon>
        <taxon>Pecora</taxon>
        <taxon>Cervidae</taxon>
        <taxon>Odocoileinae</taxon>
        <taxon>Rangifer</taxon>
    </lineage>
</organism>
<protein>
    <submittedName>
        <fullName evidence="1">Uncharacterized protein</fullName>
    </submittedName>
</protein>
<accession>A0AC59YIL6</accession>
<dbReference type="Proteomes" id="UP001162501">
    <property type="component" value="Chromosome 15"/>
</dbReference>
<dbReference type="EMBL" id="OX596099">
    <property type="protein sequence ID" value="CAM9703582.1"/>
    <property type="molecule type" value="Genomic_DNA"/>
</dbReference>
<proteinExistence type="predicted"/>
<sequence length="158" mass="16697">MPNSVRSTSDQPPFVLLAALSPELLPFLETRPLLRASTSAALPPSPLPPGLLAAGGLPLCSMRRPLPSGVHTPASLRPSKSRLAGGPSRQDRLHRRVCAEPSGRHGLAHQQPCSSGPDSRSPEQGRAARPAYKCTPWPPASPHCGREPPETPRSAVLP</sequence>
<name>A0AC59YIL6_RANTA</name>
<gene>
    <name evidence="1" type="ORF">MRATA1EN22A_LOCUS6269</name>
</gene>
<reference evidence="1" key="2">
    <citation type="submission" date="2025-03" db="EMBL/GenBank/DDBJ databases">
        <authorList>
            <consortium name="ELIXIR-Norway"/>
            <consortium name="Elixir Norway"/>
        </authorList>
    </citation>
    <scope>NUCLEOTIDE SEQUENCE</scope>
</reference>
<evidence type="ECO:0000313" key="2">
    <source>
        <dbReference type="Proteomes" id="UP001162501"/>
    </source>
</evidence>
<reference evidence="1" key="1">
    <citation type="submission" date="2023-05" db="EMBL/GenBank/DDBJ databases">
        <authorList>
            <consortium name="ELIXIR-Norway"/>
        </authorList>
    </citation>
    <scope>NUCLEOTIDE SEQUENCE</scope>
</reference>